<dbReference type="EMBL" id="JAGINU010000001">
    <property type="protein sequence ID" value="MBP2364886.1"/>
    <property type="molecule type" value="Genomic_DNA"/>
</dbReference>
<proteinExistence type="predicted"/>
<organism evidence="1 2">
    <name type="scientific">Pseudonocardia parietis</name>
    <dbReference type="NCBI Taxonomy" id="570936"/>
    <lineage>
        <taxon>Bacteria</taxon>
        <taxon>Bacillati</taxon>
        <taxon>Actinomycetota</taxon>
        <taxon>Actinomycetes</taxon>
        <taxon>Pseudonocardiales</taxon>
        <taxon>Pseudonocardiaceae</taxon>
        <taxon>Pseudonocardia</taxon>
    </lineage>
</organism>
<evidence type="ECO:0000313" key="2">
    <source>
        <dbReference type="Proteomes" id="UP001519295"/>
    </source>
</evidence>
<dbReference type="Proteomes" id="UP001519295">
    <property type="component" value="Unassembled WGS sequence"/>
</dbReference>
<name>A0ABS4VM82_9PSEU</name>
<accession>A0ABS4VM82</accession>
<sequence>MTATSPGGAAVDRAPAGRRVLAVLRSAGRGTYRQGGHR</sequence>
<comment type="caution">
    <text evidence="1">The sequence shown here is derived from an EMBL/GenBank/DDBJ whole genome shotgun (WGS) entry which is preliminary data.</text>
</comment>
<reference evidence="1 2" key="1">
    <citation type="submission" date="2021-03" db="EMBL/GenBank/DDBJ databases">
        <title>Sequencing the genomes of 1000 actinobacteria strains.</title>
        <authorList>
            <person name="Klenk H.-P."/>
        </authorList>
    </citation>
    <scope>NUCLEOTIDE SEQUENCE [LARGE SCALE GENOMIC DNA]</scope>
    <source>
        <strain evidence="1 2">DSM 45256</strain>
    </source>
</reference>
<gene>
    <name evidence="1" type="ORF">JOF36_000582</name>
</gene>
<keyword evidence="2" id="KW-1185">Reference proteome</keyword>
<evidence type="ECO:0000313" key="1">
    <source>
        <dbReference type="EMBL" id="MBP2364886.1"/>
    </source>
</evidence>
<protein>
    <submittedName>
        <fullName evidence="1">Uncharacterized protein</fullName>
    </submittedName>
</protein>